<dbReference type="AlphaFoldDB" id="A0A839VHP9"/>
<comment type="caution">
    <text evidence="1">The sequence shown here is derived from an EMBL/GenBank/DDBJ whole genome shotgun (WGS) entry which is preliminary data.</text>
</comment>
<gene>
    <name evidence="1" type="ORF">FHR94_003202</name>
</gene>
<dbReference type="EMBL" id="JACHXP010000019">
    <property type="protein sequence ID" value="MBB3191926.1"/>
    <property type="molecule type" value="Genomic_DNA"/>
</dbReference>
<keyword evidence="2" id="KW-1185">Reference proteome</keyword>
<dbReference type="SUPFAM" id="SSF100950">
    <property type="entry name" value="NagB/RpiA/CoA transferase-like"/>
    <property type="match status" value="1"/>
</dbReference>
<dbReference type="GO" id="GO:0016740">
    <property type="term" value="F:transferase activity"/>
    <property type="evidence" value="ECO:0007669"/>
    <property type="project" value="UniProtKB-KW"/>
</dbReference>
<dbReference type="Gene3D" id="3.40.1080.10">
    <property type="entry name" value="Glutaconate Coenzyme A-transferase"/>
    <property type="match status" value="1"/>
</dbReference>
<proteinExistence type="predicted"/>
<dbReference type="Proteomes" id="UP000547614">
    <property type="component" value="Unassembled WGS sequence"/>
</dbReference>
<evidence type="ECO:0000313" key="1">
    <source>
        <dbReference type="EMBL" id="MBB3191926.1"/>
    </source>
</evidence>
<reference evidence="1 2" key="1">
    <citation type="submission" date="2020-08" db="EMBL/GenBank/DDBJ databases">
        <title>Genomic Encyclopedia of Type Strains, Phase III (KMG-III): the genomes of soil and plant-associated and newly described type strains.</title>
        <authorList>
            <person name="Whitman W."/>
        </authorList>
    </citation>
    <scope>NUCLEOTIDE SEQUENCE [LARGE SCALE GENOMIC DNA]</scope>
    <source>
        <strain evidence="1 2">CECT 7282</strain>
    </source>
</reference>
<dbReference type="InterPro" id="IPR037171">
    <property type="entry name" value="NagB/RpiA_transferase-like"/>
</dbReference>
<keyword evidence="1" id="KW-0808">Transferase</keyword>
<evidence type="ECO:0000313" key="2">
    <source>
        <dbReference type="Proteomes" id="UP000547614"/>
    </source>
</evidence>
<accession>A0A839VHP9</accession>
<sequence length="66" mass="6668">MNKVLDVEAAVGLIPDDATVAWTTAGLAGFAEDVAAALEALFLKTGTPRHLTVAHSCGCGDVSARA</sequence>
<protein>
    <submittedName>
        <fullName evidence="1">Acyl CoA:acetate/3-ketoacid CoA transferase</fullName>
    </submittedName>
</protein>
<organism evidence="1 2">
    <name type="scientific">Halomonas cerina</name>
    <dbReference type="NCBI Taxonomy" id="447424"/>
    <lineage>
        <taxon>Bacteria</taxon>
        <taxon>Pseudomonadati</taxon>
        <taxon>Pseudomonadota</taxon>
        <taxon>Gammaproteobacteria</taxon>
        <taxon>Oceanospirillales</taxon>
        <taxon>Halomonadaceae</taxon>
        <taxon>Halomonas</taxon>
    </lineage>
</organism>
<name>A0A839VHP9_9GAMM</name>
<dbReference type="RefSeq" id="WP_183327062.1">
    <property type="nucleotide sequence ID" value="NZ_JACHXP010000019.1"/>
</dbReference>